<comment type="similarity">
    <text evidence="8 9">Belongs to the TRAP transporter small permease family.</text>
</comment>
<keyword evidence="5 9" id="KW-0812">Transmembrane</keyword>
<evidence type="ECO:0000256" key="6">
    <source>
        <dbReference type="ARBA" id="ARBA00022989"/>
    </source>
</evidence>
<evidence type="ECO:0000313" key="12">
    <source>
        <dbReference type="Proteomes" id="UP001254257"/>
    </source>
</evidence>
<keyword evidence="12" id="KW-1185">Reference proteome</keyword>
<evidence type="ECO:0000259" key="10">
    <source>
        <dbReference type="Pfam" id="PF04290"/>
    </source>
</evidence>
<protein>
    <recommendedName>
        <fullName evidence="9">TRAP transporter small permease protein</fullName>
    </recommendedName>
</protein>
<keyword evidence="7 9" id="KW-0472">Membrane</keyword>
<evidence type="ECO:0000256" key="7">
    <source>
        <dbReference type="ARBA" id="ARBA00023136"/>
    </source>
</evidence>
<accession>A0ABU3S605</accession>
<dbReference type="InterPro" id="IPR007387">
    <property type="entry name" value="TRAP_DctQ"/>
</dbReference>
<keyword evidence="2 9" id="KW-0813">Transport</keyword>
<sequence>MKLRALLLRITEDLLIAGFVVMIAMVFGNVVLRYGFNSGIIMSEEVSRMVFVWLTFGGAFLVAKDGQHLGMTTVVNMLGRNGRWWCRLAVEALSLLCMVLLIIGCWQQAVINLDNHAPVTGVPVAVTYFAGLAGGLGIAALNLIALARLLTGRMPDAELVFGAESEELTAFEAHQAEEKQR</sequence>
<dbReference type="PANTHER" id="PTHR35011">
    <property type="entry name" value="2,3-DIKETO-L-GULONATE TRAP TRANSPORTER SMALL PERMEASE PROTEIN YIAM"/>
    <property type="match status" value="1"/>
</dbReference>
<feature type="transmembrane region" description="Helical" evidence="9">
    <location>
        <begin position="12"/>
        <end position="34"/>
    </location>
</feature>
<dbReference type="PANTHER" id="PTHR35011:SF2">
    <property type="entry name" value="2,3-DIKETO-L-GULONATE TRAP TRANSPORTER SMALL PERMEASE PROTEIN YIAM"/>
    <property type="match status" value="1"/>
</dbReference>
<evidence type="ECO:0000256" key="4">
    <source>
        <dbReference type="ARBA" id="ARBA00022519"/>
    </source>
</evidence>
<evidence type="ECO:0000256" key="3">
    <source>
        <dbReference type="ARBA" id="ARBA00022475"/>
    </source>
</evidence>
<evidence type="ECO:0000256" key="2">
    <source>
        <dbReference type="ARBA" id="ARBA00022448"/>
    </source>
</evidence>
<feature type="domain" description="Tripartite ATP-independent periplasmic transporters DctQ component" evidence="10">
    <location>
        <begin position="22"/>
        <end position="150"/>
    </location>
</feature>
<reference evidence="11 12" key="1">
    <citation type="submission" date="2023-09" db="EMBL/GenBank/DDBJ databases">
        <title>Whole genome shotgun sequencing (WGS) of Bosea sp. ZW T0_25, isolated from stored onions (Allium cepa).</title>
        <authorList>
            <person name="Stoll D.A."/>
            <person name="Huch M."/>
        </authorList>
    </citation>
    <scope>NUCLEOTIDE SEQUENCE [LARGE SCALE GENOMIC DNA]</scope>
    <source>
        <strain evidence="11 12">ZW T0_25</strain>
    </source>
</reference>
<dbReference type="Pfam" id="PF04290">
    <property type="entry name" value="DctQ"/>
    <property type="match status" value="1"/>
</dbReference>
<evidence type="ECO:0000256" key="8">
    <source>
        <dbReference type="ARBA" id="ARBA00038436"/>
    </source>
</evidence>
<feature type="transmembrane region" description="Helical" evidence="9">
    <location>
        <begin position="84"/>
        <end position="106"/>
    </location>
</feature>
<gene>
    <name evidence="11" type="ORF">RKE40_09795</name>
</gene>
<comment type="caution">
    <text evidence="11">The sequence shown here is derived from an EMBL/GenBank/DDBJ whole genome shotgun (WGS) entry which is preliminary data.</text>
</comment>
<comment type="caution">
    <text evidence="9">Lacks conserved residue(s) required for the propagation of feature annotation.</text>
</comment>
<dbReference type="Proteomes" id="UP001254257">
    <property type="component" value="Unassembled WGS sequence"/>
</dbReference>
<dbReference type="RefSeq" id="WP_316018047.1">
    <property type="nucleotide sequence ID" value="NZ_JAWDID010000011.1"/>
</dbReference>
<keyword evidence="6 9" id="KW-1133">Transmembrane helix</keyword>
<proteinExistence type="inferred from homology"/>
<evidence type="ECO:0000313" key="11">
    <source>
        <dbReference type="EMBL" id="MDU0340174.1"/>
    </source>
</evidence>
<dbReference type="InterPro" id="IPR055348">
    <property type="entry name" value="DctQ"/>
</dbReference>
<organism evidence="11 12">
    <name type="scientific">Bosea rubneri</name>
    <dbReference type="NCBI Taxonomy" id="3075434"/>
    <lineage>
        <taxon>Bacteria</taxon>
        <taxon>Pseudomonadati</taxon>
        <taxon>Pseudomonadota</taxon>
        <taxon>Alphaproteobacteria</taxon>
        <taxon>Hyphomicrobiales</taxon>
        <taxon>Boseaceae</taxon>
        <taxon>Bosea</taxon>
    </lineage>
</organism>
<comment type="subunit">
    <text evidence="9">The complex comprises the extracytoplasmic solute receptor protein and the two transmembrane proteins.</text>
</comment>
<keyword evidence="4 9" id="KW-0997">Cell inner membrane</keyword>
<evidence type="ECO:0000256" key="1">
    <source>
        <dbReference type="ARBA" id="ARBA00004429"/>
    </source>
</evidence>
<name>A0ABU3S605_9HYPH</name>
<evidence type="ECO:0000256" key="9">
    <source>
        <dbReference type="RuleBase" id="RU369079"/>
    </source>
</evidence>
<comment type="subcellular location">
    <subcellularLocation>
        <location evidence="1 9">Cell inner membrane</location>
        <topology evidence="1 9">Multi-pass membrane protein</topology>
    </subcellularLocation>
</comment>
<dbReference type="EMBL" id="JAWDID010000011">
    <property type="protein sequence ID" value="MDU0340174.1"/>
    <property type="molecule type" value="Genomic_DNA"/>
</dbReference>
<feature type="transmembrane region" description="Helical" evidence="9">
    <location>
        <begin position="126"/>
        <end position="147"/>
    </location>
</feature>
<keyword evidence="3" id="KW-1003">Cell membrane</keyword>
<comment type="function">
    <text evidence="9">Part of the tripartite ATP-independent periplasmic (TRAP) transport system.</text>
</comment>
<evidence type="ECO:0000256" key="5">
    <source>
        <dbReference type="ARBA" id="ARBA00022692"/>
    </source>
</evidence>